<dbReference type="OrthoDB" id="9947298at2759"/>
<feature type="chain" id="PRO_5017391791" evidence="1">
    <location>
        <begin position="21"/>
        <end position="132"/>
    </location>
</feature>
<reference evidence="2" key="2">
    <citation type="submission" date="2025-09" db="UniProtKB">
        <authorList>
            <consortium name="Ensembl"/>
        </authorList>
    </citation>
    <scope>IDENTIFICATION</scope>
</reference>
<accession>A0A3B3T999</accession>
<dbReference type="STRING" id="1676925.ENSPKIP00000039240"/>
<dbReference type="GeneTree" id="ENSGT00390000014835"/>
<feature type="signal peptide" evidence="1">
    <location>
        <begin position="1"/>
        <end position="20"/>
    </location>
</feature>
<keyword evidence="3" id="KW-1185">Reference proteome</keyword>
<dbReference type="PANTHER" id="PTHR17503:SF0">
    <property type="entry name" value="SYNCOLLIN"/>
    <property type="match status" value="1"/>
</dbReference>
<dbReference type="RefSeq" id="XP_072558214.1">
    <property type="nucleotide sequence ID" value="XM_072702113.1"/>
</dbReference>
<name>A0A3B3T999_9TELE</name>
<evidence type="ECO:0000256" key="1">
    <source>
        <dbReference type="SAM" id="SignalP"/>
    </source>
</evidence>
<dbReference type="InterPro" id="IPR028137">
    <property type="entry name" value="Syncollin"/>
</dbReference>
<dbReference type="Pfam" id="PF15138">
    <property type="entry name" value="Syncollin"/>
    <property type="match status" value="1"/>
</dbReference>
<dbReference type="PANTHER" id="PTHR17503">
    <property type="entry name" value="SYNCOLLIN"/>
    <property type="match status" value="1"/>
</dbReference>
<reference evidence="2" key="1">
    <citation type="submission" date="2025-08" db="UniProtKB">
        <authorList>
            <consortium name="Ensembl"/>
        </authorList>
    </citation>
    <scope>IDENTIFICATION</scope>
</reference>
<dbReference type="Gene3D" id="2.60.20.10">
    <property type="entry name" value="Crystallins"/>
    <property type="match status" value="1"/>
</dbReference>
<dbReference type="Ensembl" id="ENSPKIT00000020242.1">
    <property type="protein sequence ID" value="ENSPKIP00000039240.1"/>
    <property type="gene ID" value="ENSPKIG00000016677.1"/>
</dbReference>
<proteinExistence type="predicted"/>
<dbReference type="AlphaFoldDB" id="A0A3B3T999"/>
<protein>
    <submittedName>
        <fullName evidence="2">Syncollin, tandem duplicate 3</fullName>
    </submittedName>
</protein>
<dbReference type="GeneID" id="140577537"/>
<dbReference type="Proteomes" id="UP000261540">
    <property type="component" value="Unplaced"/>
</dbReference>
<organism evidence="2 3">
    <name type="scientific">Paramormyrops kingsleyae</name>
    <dbReference type="NCBI Taxonomy" id="1676925"/>
    <lineage>
        <taxon>Eukaryota</taxon>
        <taxon>Metazoa</taxon>
        <taxon>Chordata</taxon>
        <taxon>Craniata</taxon>
        <taxon>Vertebrata</taxon>
        <taxon>Euteleostomi</taxon>
        <taxon>Actinopterygii</taxon>
        <taxon>Neopterygii</taxon>
        <taxon>Teleostei</taxon>
        <taxon>Osteoglossocephala</taxon>
        <taxon>Osteoglossomorpha</taxon>
        <taxon>Osteoglossiformes</taxon>
        <taxon>Mormyridae</taxon>
        <taxon>Paramormyrops</taxon>
    </lineage>
</organism>
<dbReference type="GO" id="GO:0030667">
    <property type="term" value="C:secretory granule membrane"/>
    <property type="evidence" value="ECO:0007669"/>
    <property type="project" value="InterPro"/>
</dbReference>
<dbReference type="GO" id="GO:0006887">
    <property type="term" value="P:exocytosis"/>
    <property type="evidence" value="ECO:0007669"/>
    <property type="project" value="InterPro"/>
</dbReference>
<dbReference type="KEGG" id="pki:111838031"/>
<keyword evidence="1" id="KW-0732">Signal</keyword>
<evidence type="ECO:0000313" key="2">
    <source>
        <dbReference type="Ensembl" id="ENSPKIP00000039240.1"/>
    </source>
</evidence>
<sequence length="132" mass="14897">MKITVSLLLLSTLCFMDLNAQCPEPNALIDVDGNKLCARMWEDSSIYNEQSCAGAYLDAYPKSDVPIMPPGWNDRISSLVVAPRCSLTVWSRSKKEGKKKKFASGIYYRLKEVSLGLLRNWNDQISGYYCEC</sequence>
<evidence type="ECO:0000313" key="3">
    <source>
        <dbReference type="Proteomes" id="UP000261540"/>
    </source>
</evidence>